<proteinExistence type="predicted"/>
<protein>
    <recommendedName>
        <fullName evidence="1">Ricin B lectin domain-containing protein</fullName>
    </recommendedName>
</protein>
<evidence type="ECO:0000259" key="1">
    <source>
        <dbReference type="Pfam" id="PF00652"/>
    </source>
</evidence>
<name>A0A9Q0BMD8_9MUSC</name>
<reference evidence="2" key="1">
    <citation type="journal article" date="2023" name="Genome Biol. Evol.">
        <title>Long-read-based Genome Assembly of Drosophila gunungcola Reveals Fewer Chemosensory Genes in Flower-breeding Species.</title>
        <authorList>
            <person name="Negi A."/>
            <person name="Liao B.Y."/>
            <person name="Yeh S.D."/>
        </authorList>
    </citation>
    <scope>NUCLEOTIDE SEQUENCE</scope>
    <source>
        <strain evidence="2">Sukarami</strain>
    </source>
</reference>
<organism evidence="2 3">
    <name type="scientific">Drosophila gunungcola</name>
    <name type="common">fruit fly</name>
    <dbReference type="NCBI Taxonomy" id="103775"/>
    <lineage>
        <taxon>Eukaryota</taxon>
        <taxon>Metazoa</taxon>
        <taxon>Ecdysozoa</taxon>
        <taxon>Arthropoda</taxon>
        <taxon>Hexapoda</taxon>
        <taxon>Insecta</taxon>
        <taxon>Pterygota</taxon>
        <taxon>Neoptera</taxon>
        <taxon>Endopterygota</taxon>
        <taxon>Diptera</taxon>
        <taxon>Brachycera</taxon>
        <taxon>Muscomorpha</taxon>
        <taxon>Ephydroidea</taxon>
        <taxon>Drosophilidae</taxon>
        <taxon>Drosophila</taxon>
        <taxon>Sophophora</taxon>
    </lineage>
</organism>
<dbReference type="InterPro" id="IPR035992">
    <property type="entry name" value="Ricin_B-like_lectins"/>
</dbReference>
<sequence length="108" mass="12212">MPELKQIKPKDRSDYATGFVKSLEFPKSCLSVNAGSKLITLEPCSANNTLKNWTLTYINDLRVGENICAEVQLDFKLGYDFCHSLGGRQSWHYDAVNNHLVSNTRCLE</sequence>
<gene>
    <name evidence="2" type="ORF">M5D96_009333</name>
</gene>
<dbReference type="Gene3D" id="2.80.10.50">
    <property type="match status" value="1"/>
</dbReference>
<dbReference type="Proteomes" id="UP001059596">
    <property type="component" value="Unassembled WGS sequence"/>
</dbReference>
<dbReference type="AlphaFoldDB" id="A0A9Q0BMD8"/>
<evidence type="ECO:0000313" key="2">
    <source>
        <dbReference type="EMBL" id="KAI8037832.1"/>
    </source>
</evidence>
<keyword evidence="3" id="KW-1185">Reference proteome</keyword>
<dbReference type="EMBL" id="JAMKOV010000010">
    <property type="protein sequence ID" value="KAI8037832.1"/>
    <property type="molecule type" value="Genomic_DNA"/>
</dbReference>
<dbReference type="PROSITE" id="PS50231">
    <property type="entry name" value="RICIN_B_LECTIN"/>
    <property type="match status" value="1"/>
</dbReference>
<feature type="non-terminal residue" evidence="2">
    <location>
        <position position="108"/>
    </location>
</feature>
<feature type="domain" description="Ricin B lectin" evidence="1">
    <location>
        <begin position="19"/>
        <end position="107"/>
    </location>
</feature>
<accession>A0A9Q0BMD8</accession>
<dbReference type="Pfam" id="PF00652">
    <property type="entry name" value="Ricin_B_lectin"/>
    <property type="match status" value="1"/>
</dbReference>
<comment type="caution">
    <text evidence="2">The sequence shown here is derived from an EMBL/GenBank/DDBJ whole genome shotgun (WGS) entry which is preliminary data.</text>
</comment>
<dbReference type="SUPFAM" id="SSF50370">
    <property type="entry name" value="Ricin B-like lectins"/>
    <property type="match status" value="1"/>
</dbReference>
<dbReference type="InterPro" id="IPR000772">
    <property type="entry name" value="Ricin_B_lectin"/>
</dbReference>
<evidence type="ECO:0000313" key="3">
    <source>
        <dbReference type="Proteomes" id="UP001059596"/>
    </source>
</evidence>